<evidence type="ECO:0000313" key="4">
    <source>
        <dbReference type="Proteomes" id="UP001175227"/>
    </source>
</evidence>
<dbReference type="PANTHER" id="PTHR48104">
    <property type="entry name" value="METACASPASE-4"/>
    <property type="match status" value="1"/>
</dbReference>
<dbReference type="InterPro" id="IPR050452">
    <property type="entry name" value="Metacaspase"/>
</dbReference>
<evidence type="ECO:0000256" key="1">
    <source>
        <dbReference type="ARBA" id="ARBA00009005"/>
    </source>
</evidence>
<feature type="domain" description="Peptidase C14 caspase" evidence="2">
    <location>
        <begin position="4"/>
        <end position="116"/>
    </location>
</feature>
<dbReference type="EMBL" id="JAUEPR010000020">
    <property type="protein sequence ID" value="KAK0476314.1"/>
    <property type="molecule type" value="Genomic_DNA"/>
</dbReference>
<dbReference type="Gene3D" id="3.40.50.1460">
    <property type="match status" value="1"/>
</dbReference>
<dbReference type="InterPro" id="IPR011600">
    <property type="entry name" value="Pept_C14_caspase"/>
</dbReference>
<evidence type="ECO:0000259" key="2">
    <source>
        <dbReference type="Pfam" id="PF00656"/>
    </source>
</evidence>
<proteinExistence type="inferred from homology"/>
<accession>A0AA39P357</accession>
<feature type="non-terminal residue" evidence="3">
    <location>
        <position position="148"/>
    </location>
</feature>
<comment type="similarity">
    <text evidence="1">Belongs to the peptidase C14B family.</text>
</comment>
<name>A0AA39P357_9AGAR</name>
<feature type="non-terminal residue" evidence="3">
    <location>
        <position position="1"/>
    </location>
</feature>
<dbReference type="GO" id="GO:0006508">
    <property type="term" value="P:proteolysis"/>
    <property type="evidence" value="ECO:0007669"/>
    <property type="project" value="InterPro"/>
</dbReference>
<dbReference type="PANTHER" id="PTHR48104:SF30">
    <property type="entry name" value="METACASPASE-1"/>
    <property type="match status" value="1"/>
</dbReference>
<organism evidence="3 4">
    <name type="scientific">Armillaria novae-zelandiae</name>
    <dbReference type="NCBI Taxonomy" id="153914"/>
    <lineage>
        <taxon>Eukaryota</taxon>
        <taxon>Fungi</taxon>
        <taxon>Dikarya</taxon>
        <taxon>Basidiomycota</taxon>
        <taxon>Agaricomycotina</taxon>
        <taxon>Agaricomycetes</taxon>
        <taxon>Agaricomycetidae</taxon>
        <taxon>Agaricales</taxon>
        <taxon>Marasmiineae</taxon>
        <taxon>Physalacriaceae</taxon>
        <taxon>Armillaria</taxon>
    </lineage>
</organism>
<protein>
    <recommendedName>
        <fullName evidence="2">Peptidase C14 caspase domain-containing protein</fullName>
    </recommendedName>
</protein>
<evidence type="ECO:0000313" key="3">
    <source>
        <dbReference type="EMBL" id="KAK0476314.1"/>
    </source>
</evidence>
<dbReference type="GO" id="GO:0004197">
    <property type="term" value="F:cysteine-type endopeptidase activity"/>
    <property type="evidence" value="ECO:0007669"/>
    <property type="project" value="InterPro"/>
</dbReference>
<comment type="caution">
    <text evidence="3">The sequence shown here is derived from an EMBL/GenBank/DDBJ whole genome shotgun (WGS) entry which is preliminary data.</text>
</comment>
<dbReference type="Pfam" id="PF00656">
    <property type="entry name" value="Peptidase_C14"/>
    <property type="match status" value="1"/>
</dbReference>
<dbReference type="AlphaFoldDB" id="A0AA39P357"/>
<sequence>SSRFWALIISIDKYESRPLQGCVNDGKSMKEYFTKDLGVPEQNVRCLFNESTTHAAIVSYSALCSILSDTCILNGDIIIIYFAGHGSSYTDLGHSSDEYDCVEAICPIDRGTHHNGRTVLDLSDRKFNSILSLISHAKGHRITVLFDC</sequence>
<dbReference type="GO" id="GO:0005737">
    <property type="term" value="C:cytoplasm"/>
    <property type="evidence" value="ECO:0007669"/>
    <property type="project" value="TreeGrafter"/>
</dbReference>
<dbReference type="Proteomes" id="UP001175227">
    <property type="component" value="Unassembled WGS sequence"/>
</dbReference>
<reference evidence="3" key="1">
    <citation type="submission" date="2023-06" db="EMBL/GenBank/DDBJ databases">
        <authorList>
            <consortium name="Lawrence Berkeley National Laboratory"/>
            <person name="Ahrendt S."/>
            <person name="Sahu N."/>
            <person name="Indic B."/>
            <person name="Wong-Bajracharya J."/>
            <person name="Merenyi Z."/>
            <person name="Ke H.-M."/>
            <person name="Monk M."/>
            <person name="Kocsube S."/>
            <person name="Drula E."/>
            <person name="Lipzen A."/>
            <person name="Balint B."/>
            <person name="Henrissat B."/>
            <person name="Andreopoulos B."/>
            <person name="Martin F.M."/>
            <person name="Harder C.B."/>
            <person name="Rigling D."/>
            <person name="Ford K.L."/>
            <person name="Foster G.D."/>
            <person name="Pangilinan J."/>
            <person name="Papanicolaou A."/>
            <person name="Barry K."/>
            <person name="LaButti K."/>
            <person name="Viragh M."/>
            <person name="Koriabine M."/>
            <person name="Yan M."/>
            <person name="Riley R."/>
            <person name="Champramary S."/>
            <person name="Plett K.L."/>
            <person name="Tsai I.J."/>
            <person name="Slot J."/>
            <person name="Sipos G."/>
            <person name="Plett J."/>
            <person name="Nagy L.G."/>
            <person name="Grigoriev I.V."/>
        </authorList>
    </citation>
    <scope>NUCLEOTIDE SEQUENCE</scope>
    <source>
        <strain evidence="3">ICMP 16352</strain>
    </source>
</reference>
<gene>
    <name evidence="3" type="ORF">IW261DRAFT_1314468</name>
</gene>
<keyword evidence="4" id="KW-1185">Reference proteome</keyword>